<organism evidence="1">
    <name type="scientific">Populus alba</name>
    <name type="common">White poplar</name>
    <dbReference type="NCBI Taxonomy" id="43335"/>
    <lineage>
        <taxon>Eukaryota</taxon>
        <taxon>Viridiplantae</taxon>
        <taxon>Streptophyta</taxon>
        <taxon>Embryophyta</taxon>
        <taxon>Tracheophyta</taxon>
        <taxon>Spermatophyta</taxon>
        <taxon>Magnoliopsida</taxon>
        <taxon>eudicotyledons</taxon>
        <taxon>Gunneridae</taxon>
        <taxon>Pentapetalae</taxon>
        <taxon>rosids</taxon>
        <taxon>fabids</taxon>
        <taxon>Malpighiales</taxon>
        <taxon>Salicaceae</taxon>
        <taxon>Saliceae</taxon>
        <taxon>Populus</taxon>
    </lineage>
</organism>
<accession>A0A4V6A5E3</accession>
<gene>
    <name evidence="1" type="ORF">D5086_0000235100</name>
</gene>
<dbReference type="STRING" id="43335.A0A4V6A5E3"/>
<name>A0A4V6A5E3_POPAL</name>
<protein>
    <submittedName>
        <fullName evidence="1">Uncharacterized protein</fullName>
    </submittedName>
</protein>
<proteinExistence type="predicted"/>
<dbReference type="AlphaFoldDB" id="A0A4V6A5E3"/>
<sequence>MIGDKEKLQNLTEYKGNCVVVTTNNFKLPIAHVGNTMVSNHYSDNDISLQKVYHVPGVYEQLSEEGEGEPSKTVEPRRSTIIKRPNPKYANATITEEEDTTELKTFEEA</sequence>
<evidence type="ECO:0000313" key="1">
    <source>
        <dbReference type="EMBL" id="TKR90285.1"/>
    </source>
</evidence>
<reference evidence="1" key="1">
    <citation type="submission" date="2018-10" db="EMBL/GenBank/DDBJ databases">
        <title>Population genomic analysis revealed the cold adaptation of white poplar.</title>
        <authorList>
            <person name="Liu Y.-J."/>
        </authorList>
    </citation>
    <scope>NUCLEOTIDE SEQUENCE [LARGE SCALE GENOMIC DNA]</scope>
    <source>
        <strain evidence="1">PAL-ZL1</strain>
    </source>
</reference>
<comment type="caution">
    <text evidence="1">The sequence shown here is derived from an EMBL/GenBank/DDBJ whole genome shotgun (WGS) entry which is preliminary data.</text>
</comment>
<dbReference type="EMBL" id="RCHU01000891">
    <property type="protein sequence ID" value="TKR90285.1"/>
    <property type="molecule type" value="Genomic_DNA"/>
</dbReference>